<gene>
    <name evidence="2" type="ORF">EFY87_19740</name>
</gene>
<name>A0A3M9LUM0_9MICO</name>
<comment type="caution">
    <text evidence="2">The sequence shown here is derived from an EMBL/GenBank/DDBJ whole genome shotgun (WGS) entry which is preliminary data.</text>
</comment>
<keyword evidence="3" id="KW-1185">Reference proteome</keyword>
<proteinExistence type="predicted"/>
<protein>
    <submittedName>
        <fullName evidence="2">Uncharacterized protein</fullName>
    </submittedName>
</protein>
<organism evidence="2 3">
    <name type="scientific">Flexivirga caeni</name>
    <dbReference type="NCBI Taxonomy" id="2294115"/>
    <lineage>
        <taxon>Bacteria</taxon>
        <taxon>Bacillati</taxon>
        <taxon>Actinomycetota</taxon>
        <taxon>Actinomycetes</taxon>
        <taxon>Micrococcales</taxon>
        <taxon>Dermacoccaceae</taxon>
        <taxon>Flexivirga</taxon>
    </lineage>
</organism>
<feature type="region of interest" description="Disordered" evidence="1">
    <location>
        <begin position="92"/>
        <end position="115"/>
    </location>
</feature>
<evidence type="ECO:0000313" key="3">
    <source>
        <dbReference type="Proteomes" id="UP000271678"/>
    </source>
</evidence>
<dbReference type="AlphaFoldDB" id="A0A3M9LUM0"/>
<dbReference type="Proteomes" id="UP000271678">
    <property type="component" value="Unassembled WGS sequence"/>
</dbReference>
<evidence type="ECO:0000313" key="2">
    <source>
        <dbReference type="EMBL" id="RNI17026.1"/>
    </source>
</evidence>
<dbReference type="EMBL" id="RJJQ01000035">
    <property type="protein sequence ID" value="RNI17026.1"/>
    <property type="molecule type" value="Genomic_DNA"/>
</dbReference>
<reference evidence="2 3" key="1">
    <citation type="submission" date="2018-11" db="EMBL/GenBank/DDBJ databases">
        <title>Draft genome of Simplicispira Flexivirga sp. BO-16.</title>
        <authorList>
            <person name="Im W.T."/>
        </authorList>
    </citation>
    <scope>NUCLEOTIDE SEQUENCE [LARGE SCALE GENOMIC DNA]</scope>
    <source>
        <strain evidence="2 3">BO-16</strain>
    </source>
</reference>
<evidence type="ECO:0000256" key="1">
    <source>
        <dbReference type="SAM" id="MobiDB-lite"/>
    </source>
</evidence>
<dbReference type="RefSeq" id="WP_123273198.1">
    <property type="nucleotide sequence ID" value="NZ_RJJQ01000035.1"/>
</dbReference>
<accession>A0A3M9LUM0</accession>
<sequence>MSTPLLNLLAGVAGGGIVAVSQHGTQRMCRLVRQVTRRRGPRVVVHLSEASTTTTTGDEDAHAAYRAAQVRAFADHLAHGDDRLREQLRRFEMPSTAAATGSDDPQHYPGGEQRW</sequence>